<feature type="domain" description="Peptidase C39-like" evidence="1">
    <location>
        <begin position="102"/>
        <end position="266"/>
    </location>
</feature>
<evidence type="ECO:0000259" key="1">
    <source>
        <dbReference type="Pfam" id="PF13529"/>
    </source>
</evidence>
<proteinExistence type="predicted"/>
<name>A0A559KDI2_9BACL</name>
<accession>A0A559KDI2</accession>
<dbReference type="InterPro" id="IPR039564">
    <property type="entry name" value="Peptidase_C39-like"/>
</dbReference>
<protein>
    <submittedName>
        <fullName evidence="2">Peptidase C39</fullName>
    </submittedName>
</protein>
<gene>
    <name evidence="2" type="ORF">FPZ49_10330</name>
</gene>
<dbReference type="InterPro" id="IPR039563">
    <property type="entry name" value="Peptidase_C39_single_dom"/>
</dbReference>
<keyword evidence="3" id="KW-1185">Reference proteome</keyword>
<dbReference type="EMBL" id="VNJI01000010">
    <property type="protein sequence ID" value="TVY10163.1"/>
    <property type="molecule type" value="Genomic_DNA"/>
</dbReference>
<dbReference type="Proteomes" id="UP000317036">
    <property type="component" value="Unassembled WGS sequence"/>
</dbReference>
<sequence>MLGGCASSTVDEAYLPTNTAVAVQSTIKPAIIPLSNDQTDDDNPINFELTPYTAWQDAIFIGAFPEYEAAVGEAKHFAGSSVQFKKRPIWSNVEPAGEALIDAPLIYQMPELERGCEVTSLAMLLQHAGINVDKMTLAAAIHKDSTPFTIKDHMIHFGNPNDGFVGDMATFEEPGYGVYHQPVKELAETYLQGQIIDATGAEFDDLYHFLDQGVPVWGIVNMDYVELDDDAFETWDTPEGTMDITYREHSVLVTGYDDHYIYINDPLGEEERTEKADFIAAWNQMGRQAITYVKFSQQS</sequence>
<dbReference type="AlphaFoldDB" id="A0A559KDI2"/>
<dbReference type="PANTHER" id="PTHR37806:SF1">
    <property type="entry name" value="PEPTIDASE C39-LIKE DOMAIN-CONTAINING PROTEIN"/>
    <property type="match status" value="1"/>
</dbReference>
<dbReference type="OrthoDB" id="1164310at2"/>
<organism evidence="2 3">
    <name type="scientific">Paenibacillus cremeus</name>
    <dbReference type="NCBI Taxonomy" id="2163881"/>
    <lineage>
        <taxon>Bacteria</taxon>
        <taxon>Bacillati</taxon>
        <taxon>Bacillota</taxon>
        <taxon>Bacilli</taxon>
        <taxon>Bacillales</taxon>
        <taxon>Paenibacillaceae</taxon>
        <taxon>Paenibacillus</taxon>
    </lineage>
</organism>
<dbReference type="CDD" id="cd02549">
    <property type="entry name" value="Peptidase_C39A"/>
    <property type="match status" value="1"/>
</dbReference>
<dbReference type="Gene3D" id="3.90.70.10">
    <property type="entry name" value="Cysteine proteinases"/>
    <property type="match status" value="1"/>
</dbReference>
<dbReference type="Pfam" id="PF13529">
    <property type="entry name" value="Peptidase_C39_2"/>
    <property type="match status" value="1"/>
</dbReference>
<evidence type="ECO:0000313" key="2">
    <source>
        <dbReference type="EMBL" id="TVY10163.1"/>
    </source>
</evidence>
<reference evidence="2 3" key="1">
    <citation type="submission" date="2019-07" db="EMBL/GenBank/DDBJ databases">
        <authorList>
            <person name="Kim J."/>
        </authorList>
    </citation>
    <scope>NUCLEOTIDE SEQUENCE [LARGE SCALE GENOMIC DNA]</scope>
    <source>
        <strain evidence="2 3">JC52</strain>
    </source>
</reference>
<comment type="caution">
    <text evidence="2">The sequence shown here is derived from an EMBL/GenBank/DDBJ whole genome shotgun (WGS) entry which is preliminary data.</text>
</comment>
<dbReference type="PANTHER" id="PTHR37806">
    <property type="entry name" value="LMO0724 PROTEIN"/>
    <property type="match status" value="1"/>
</dbReference>
<evidence type="ECO:0000313" key="3">
    <source>
        <dbReference type="Proteomes" id="UP000317036"/>
    </source>
</evidence>